<reference evidence="1" key="2">
    <citation type="submission" date="2025-08" db="UniProtKB">
        <authorList>
            <consortium name="Ensembl"/>
        </authorList>
    </citation>
    <scope>IDENTIFICATION</scope>
</reference>
<evidence type="ECO:0000313" key="1">
    <source>
        <dbReference type="Ensembl" id="ENSEASP00005017587.1"/>
    </source>
</evidence>
<dbReference type="Ensembl" id="ENSEAST00005019100.2">
    <property type="protein sequence ID" value="ENSEASP00005017587.1"/>
    <property type="gene ID" value="ENSEASG00005012167.2"/>
</dbReference>
<dbReference type="AlphaFoldDB" id="A0A8C4LZK4"/>
<reference evidence="1" key="3">
    <citation type="submission" date="2025-09" db="UniProtKB">
        <authorList>
            <consortium name="Ensembl"/>
        </authorList>
    </citation>
    <scope>IDENTIFICATION</scope>
</reference>
<name>A0A8C4LZK4_EQUAS</name>
<keyword evidence="2" id="KW-1185">Reference proteome</keyword>
<protein>
    <submittedName>
        <fullName evidence="1">Uncharacterized protein</fullName>
    </submittedName>
</protein>
<evidence type="ECO:0000313" key="2">
    <source>
        <dbReference type="Proteomes" id="UP000694387"/>
    </source>
</evidence>
<organism evidence="1 2">
    <name type="scientific">Equus asinus</name>
    <name type="common">Donkey</name>
    <name type="synonym">Equus africanus asinus</name>
    <dbReference type="NCBI Taxonomy" id="9793"/>
    <lineage>
        <taxon>Eukaryota</taxon>
        <taxon>Metazoa</taxon>
        <taxon>Chordata</taxon>
        <taxon>Craniata</taxon>
        <taxon>Vertebrata</taxon>
        <taxon>Euteleostomi</taxon>
        <taxon>Mammalia</taxon>
        <taxon>Eutheria</taxon>
        <taxon>Laurasiatheria</taxon>
        <taxon>Perissodactyla</taxon>
        <taxon>Equidae</taxon>
        <taxon>Equus</taxon>
    </lineage>
</organism>
<dbReference type="Proteomes" id="UP000694387">
    <property type="component" value="Chromosome 8"/>
</dbReference>
<accession>A0A8C4LZK4</accession>
<sequence length="55" mass="6365">IPHFLIHSSVDGHSGCFHILANVCKTAMSMGVQFFMSHFDILHFHFVSNIFWFLL</sequence>
<proteinExistence type="predicted"/>
<reference evidence="1 2" key="1">
    <citation type="journal article" date="2020" name="Nat. Commun.">
        <title>Donkey genomes provide new insights into domestication and selection for coat color.</title>
        <authorList>
            <person name="Wang"/>
            <person name="C."/>
            <person name="Li"/>
            <person name="H."/>
            <person name="Guo"/>
            <person name="Y."/>
            <person name="Huang"/>
            <person name="J."/>
            <person name="Sun"/>
            <person name="Y."/>
            <person name="Min"/>
            <person name="J."/>
            <person name="Wang"/>
            <person name="J."/>
            <person name="Fang"/>
            <person name="X."/>
            <person name="Zhao"/>
            <person name="Z."/>
            <person name="Wang"/>
            <person name="S."/>
            <person name="Zhang"/>
            <person name="Y."/>
            <person name="Liu"/>
            <person name="Q."/>
            <person name="Jiang"/>
            <person name="Q."/>
            <person name="Wang"/>
            <person name="X."/>
            <person name="Guo"/>
            <person name="Y."/>
            <person name="Yang"/>
            <person name="C."/>
            <person name="Wang"/>
            <person name="Y."/>
            <person name="Tian"/>
            <person name="F."/>
            <person name="Zhuang"/>
            <person name="G."/>
            <person name="Fan"/>
            <person name="Y."/>
            <person name="Gao"/>
            <person name="Q."/>
            <person name="Li"/>
            <person name="Y."/>
            <person name="Ju"/>
            <person name="Z."/>
            <person name="Li"/>
            <person name="J."/>
            <person name="Li"/>
            <person name="R."/>
            <person name="Hou"/>
            <person name="M."/>
            <person name="Yang"/>
            <person name="G."/>
            <person name="Liu"/>
            <person name="G."/>
            <person name="Liu"/>
            <person name="W."/>
            <person name="Guo"/>
            <person name="J."/>
            <person name="Pan"/>
            <person name="S."/>
            <person name="Fan"/>
            <person name="G."/>
            <person name="Zhang"/>
            <person name="W."/>
            <person name="Zhang"/>
            <person name="R."/>
            <person name="Yu"/>
            <person name="J."/>
            <person name="Zhang"/>
            <person name="X."/>
            <person name="Yin"/>
            <person name="Q."/>
            <person name="Ji"/>
            <person name="C."/>
            <person name="Jin"/>
            <person name="Y."/>
            <person name="Yue"/>
            <person name="G."/>
            <person name="Liu"/>
            <person name="M."/>
            <person name="Xu"/>
            <person name="J."/>
            <person name="Liu"/>
            <person name="S."/>
            <person name="Jordana"/>
            <person name="J."/>
            <person name="Noce"/>
            <person name="A."/>
            <person name="Amills"/>
            <person name="M."/>
            <person name="Wu"/>
            <person name="D.D."/>
            <person name="Li"/>
            <person name="S."/>
            <person name="Zhou"/>
            <person name="X. and Zhong"/>
            <person name="J."/>
        </authorList>
    </citation>
    <scope>NUCLEOTIDE SEQUENCE [LARGE SCALE GENOMIC DNA]</scope>
</reference>